<accession>A0A6B1DXG6</accession>
<dbReference type="InterPro" id="IPR009081">
    <property type="entry name" value="PP-bd_ACP"/>
</dbReference>
<reference evidence="2" key="1">
    <citation type="submission" date="2019-09" db="EMBL/GenBank/DDBJ databases">
        <title>Characterisation of the sponge microbiome using genome-centric metagenomics.</title>
        <authorList>
            <person name="Engelberts J.P."/>
            <person name="Robbins S.J."/>
            <person name="De Goeij J.M."/>
            <person name="Aranda M."/>
            <person name="Bell S.C."/>
            <person name="Webster N.S."/>
        </authorList>
    </citation>
    <scope>NUCLEOTIDE SEQUENCE</scope>
    <source>
        <strain evidence="2">SB0662_bin_9</strain>
    </source>
</reference>
<dbReference type="InterPro" id="IPR036736">
    <property type="entry name" value="ACP-like_sf"/>
</dbReference>
<dbReference type="PROSITE" id="PS50075">
    <property type="entry name" value="CARRIER"/>
    <property type="match status" value="1"/>
</dbReference>
<evidence type="ECO:0000259" key="1">
    <source>
        <dbReference type="PROSITE" id="PS50075"/>
    </source>
</evidence>
<protein>
    <submittedName>
        <fullName evidence="2">Acyl carrier protein</fullName>
    </submittedName>
</protein>
<dbReference type="AlphaFoldDB" id="A0A6B1DXG6"/>
<dbReference type="EMBL" id="VXPY01000094">
    <property type="protein sequence ID" value="MYD91403.1"/>
    <property type="molecule type" value="Genomic_DNA"/>
</dbReference>
<gene>
    <name evidence="2" type="ORF">F4Y08_13875</name>
</gene>
<proteinExistence type="predicted"/>
<dbReference type="Pfam" id="PF00550">
    <property type="entry name" value="PP-binding"/>
    <property type="match status" value="1"/>
</dbReference>
<organism evidence="2">
    <name type="scientific">Caldilineaceae bacterium SB0662_bin_9</name>
    <dbReference type="NCBI Taxonomy" id="2605258"/>
    <lineage>
        <taxon>Bacteria</taxon>
        <taxon>Bacillati</taxon>
        <taxon>Chloroflexota</taxon>
        <taxon>Caldilineae</taxon>
        <taxon>Caldilineales</taxon>
        <taxon>Caldilineaceae</taxon>
    </lineage>
</organism>
<evidence type="ECO:0000313" key="2">
    <source>
        <dbReference type="EMBL" id="MYD91403.1"/>
    </source>
</evidence>
<sequence>MDKMASVEDRLVTLLRDNLLPEETEIDLDADVSDWGATSLSILKFYQLLNSAFDIEIPSEEFCEIRTLRGLIERIDSELA</sequence>
<feature type="domain" description="Carrier" evidence="1">
    <location>
        <begin position="2"/>
        <end position="79"/>
    </location>
</feature>
<comment type="caution">
    <text evidence="2">The sequence shown here is derived from an EMBL/GenBank/DDBJ whole genome shotgun (WGS) entry which is preliminary data.</text>
</comment>
<dbReference type="SUPFAM" id="SSF47336">
    <property type="entry name" value="ACP-like"/>
    <property type="match status" value="1"/>
</dbReference>
<name>A0A6B1DXG6_9CHLR</name>
<dbReference type="Gene3D" id="1.10.1200.10">
    <property type="entry name" value="ACP-like"/>
    <property type="match status" value="1"/>
</dbReference>